<protein>
    <submittedName>
        <fullName evidence="1">Uncharacterized protein</fullName>
    </submittedName>
</protein>
<reference evidence="1" key="1">
    <citation type="submission" date="2021-01" db="EMBL/GenBank/DDBJ databases">
        <authorList>
            <consortium name="Genoscope - CEA"/>
            <person name="William W."/>
        </authorList>
    </citation>
    <scope>NUCLEOTIDE SEQUENCE</scope>
</reference>
<dbReference type="AlphaFoldDB" id="A0A8S1QYC5"/>
<organism evidence="1 2">
    <name type="scientific">Paramecium sonneborni</name>
    <dbReference type="NCBI Taxonomy" id="65129"/>
    <lineage>
        <taxon>Eukaryota</taxon>
        <taxon>Sar</taxon>
        <taxon>Alveolata</taxon>
        <taxon>Ciliophora</taxon>
        <taxon>Intramacronucleata</taxon>
        <taxon>Oligohymenophorea</taxon>
        <taxon>Peniculida</taxon>
        <taxon>Parameciidae</taxon>
        <taxon>Paramecium</taxon>
    </lineage>
</organism>
<keyword evidence="2" id="KW-1185">Reference proteome</keyword>
<dbReference type="EMBL" id="CAJJDN010000124">
    <property type="protein sequence ID" value="CAD8120014.1"/>
    <property type="molecule type" value="Genomic_DNA"/>
</dbReference>
<evidence type="ECO:0000313" key="1">
    <source>
        <dbReference type="EMBL" id="CAD8120014.1"/>
    </source>
</evidence>
<dbReference type="OrthoDB" id="301750at2759"/>
<accession>A0A8S1QYC5</accession>
<evidence type="ECO:0000313" key="2">
    <source>
        <dbReference type="Proteomes" id="UP000692954"/>
    </source>
</evidence>
<comment type="caution">
    <text evidence="1">The sequence shown here is derived from an EMBL/GenBank/DDBJ whole genome shotgun (WGS) entry which is preliminary data.</text>
</comment>
<dbReference type="Proteomes" id="UP000692954">
    <property type="component" value="Unassembled WGS sequence"/>
</dbReference>
<name>A0A8S1QYC5_9CILI</name>
<proteinExistence type="predicted"/>
<gene>
    <name evidence="1" type="ORF">PSON_ATCC_30995.1.T1240032</name>
</gene>
<sequence length="156" mass="18478">MEYESNSDVQELFPLIFEQNSKIPFQQFNKFQRIDIYKNFPKLIGNSFVKWINKQKEIQGAIGIQKLIKQRKESKQANFKIKDLQELCSDEASKQVFQEFILDEFFLKLIHSNKIEDSFSYVAGISNYYSAAQEPEKMKSNYLTRQLFTDLLNNTH</sequence>